<sequence>MNDHPVIRAAPPELSRRPHRLAVSRVMRAPPEALYRAWTEQLDRWFAAPGSVVMQARVGMPFFFETVIDMEEGKPATRYPHYGRFLRLSPGRLVELTWVTGAEGTGGAETVVTVELTPRGKGTHLSLTHAGFADEAAAGNHQRAWPLVLEQLDRVIGNGSAID</sequence>
<gene>
    <name evidence="3" type="ORF">NA2_08771</name>
</gene>
<protein>
    <recommendedName>
        <fullName evidence="2">Activator of Hsp90 ATPase homologue 1/2-like C-terminal domain-containing protein</fullName>
    </recommendedName>
</protein>
<reference evidence="3 4" key="1">
    <citation type="journal article" date="2012" name="J. Bacteriol.">
        <title>Genome Sequence of Nitratireductor pacificus Type Strain pht-3B.</title>
        <authorList>
            <person name="Lai Q."/>
            <person name="Li G."/>
            <person name="Shao Z."/>
        </authorList>
    </citation>
    <scope>NUCLEOTIDE SEQUENCE [LARGE SCALE GENOMIC DNA]</scope>
    <source>
        <strain evidence="4">pht-3B</strain>
    </source>
</reference>
<proteinExistence type="inferred from homology"/>
<dbReference type="AlphaFoldDB" id="K2MES0"/>
<dbReference type="InterPro" id="IPR023393">
    <property type="entry name" value="START-like_dom_sf"/>
</dbReference>
<evidence type="ECO:0000259" key="2">
    <source>
        <dbReference type="Pfam" id="PF08327"/>
    </source>
</evidence>
<dbReference type="PATRIC" id="fig|391937.3.peg.1803"/>
<comment type="caution">
    <text evidence="3">The sequence shown here is derived from an EMBL/GenBank/DDBJ whole genome shotgun (WGS) entry which is preliminary data.</text>
</comment>
<dbReference type="CDD" id="cd07814">
    <property type="entry name" value="SRPBCC_CalC_Aha1-like"/>
    <property type="match status" value="1"/>
</dbReference>
<evidence type="ECO:0000313" key="3">
    <source>
        <dbReference type="EMBL" id="EKF19210.1"/>
    </source>
</evidence>
<dbReference type="STRING" id="391937.NA2_08771"/>
<accession>K2MES0</accession>
<comment type="similarity">
    <text evidence="1">Belongs to the AHA1 family.</text>
</comment>
<dbReference type="Proteomes" id="UP000006786">
    <property type="component" value="Unassembled WGS sequence"/>
</dbReference>
<dbReference type="eggNOG" id="COG3832">
    <property type="taxonomic scope" value="Bacteria"/>
</dbReference>
<dbReference type="Pfam" id="PF08327">
    <property type="entry name" value="AHSA1"/>
    <property type="match status" value="1"/>
</dbReference>
<name>K2MES0_9HYPH</name>
<dbReference type="SUPFAM" id="SSF55961">
    <property type="entry name" value="Bet v1-like"/>
    <property type="match status" value="1"/>
</dbReference>
<feature type="domain" description="Activator of Hsp90 ATPase homologue 1/2-like C-terminal" evidence="2">
    <location>
        <begin position="28"/>
        <end position="156"/>
    </location>
</feature>
<evidence type="ECO:0000256" key="1">
    <source>
        <dbReference type="ARBA" id="ARBA00006817"/>
    </source>
</evidence>
<dbReference type="Gene3D" id="3.30.530.20">
    <property type="match status" value="1"/>
</dbReference>
<dbReference type="RefSeq" id="WP_008596280.1">
    <property type="nucleotide sequence ID" value="NZ_AMRM01000008.1"/>
</dbReference>
<keyword evidence="4" id="KW-1185">Reference proteome</keyword>
<dbReference type="EMBL" id="AMRM01000008">
    <property type="protein sequence ID" value="EKF19210.1"/>
    <property type="molecule type" value="Genomic_DNA"/>
</dbReference>
<evidence type="ECO:0000313" key="4">
    <source>
        <dbReference type="Proteomes" id="UP000006786"/>
    </source>
</evidence>
<dbReference type="InterPro" id="IPR013538">
    <property type="entry name" value="ASHA1/2-like_C"/>
</dbReference>
<organism evidence="3 4">
    <name type="scientific">Nitratireductor pacificus pht-3B</name>
    <dbReference type="NCBI Taxonomy" id="391937"/>
    <lineage>
        <taxon>Bacteria</taxon>
        <taxon>Pseudomonadati</taxon>
        <taxon>Pseudomonadota</taxon>
        <taxon>Alphaproteobacteria</taxon>
        <taxon>Hyphomicrobiales</taxon>
        <taxon>Phyllobacteriaceae</taxon>
        <taxon>Nitratireductor</taxon>
    </lineage>
</organism>